<keyword evidence="1" id="KW-0732">Signal</keyword>
<dbReference type="EMBL" id="LVHF01000012">
    <property type="protein sequence ID" value="OAN18012.1"/>
    <property type="molecule type" value="Genomic_DNA"/>
</dbReference>
<reference evidence="2 3" key="1">
    <citation type="submission" date="2016-03" db="EMBL/GenBank/DDBJ databases">
        <title>Photobacterium proteolyticum sp. nov. a protease producing bacterium isolated from ocean sediments of Laizhou Bay.</title>
        <authorList>
            <person name="Li Y."/>
        </authorList>
    </citation>
    <scope>NUCLEOTIDE SEQUENCE [LARGE SCALE GENOMIC DNA]</scope>
    <source>
        <strain evidence="2 3">R-40508</strain>
    </source>
</reference>
<dbReference type="STRING" id="858640.A3K86_03575"/>
<sequence length="183" mass="20950">MKSLIIFLTLLMCSMAVSAESSTINFNNVDYIHRWSKASQFEFTPENQSDLRNWTDMLTINYYKGVNDGERLALVANNILASYQQFGAHIIRTDSIPRTKQKTAEHLIVAIFKQPQFLEFVQARIMINGGVGASIVYSHRVYGEHVSDEMLKWMELNGSKLENNLMSLQSIPLYLQLKKLAKN</sequence>
<evidence type="ECO:0000313" key="2">
    <source>
        <dbReference type="EMBL" id="OAN18012.1"/>
    </source>
</evidence>
<dbReference type="AlphaFoldDB" id="A0A178KN77"/>
<feature type="chain" id="PRO_5008090507" evidence="1">
    <location>
        <begin position="20"/>
        <end position="183"/>
    </location>
</feature>
<keyword evidence="3" id="KW-1185">Reference proteome</keyword>
<proteinExistence type="predicted"/>
<dbReference type="Proteomes" id="UP000078503">
    <property type="component" value="Unassembled WGS sequence"/>
</dbReference>
<dbReference type="RefSeq" id="WP_068327810.1">
    <property type="nucleotide sequence ID" value="NZ_LVHF01000012.1"/>
</dbReference>
<organism evidence="2 3">
    <name type="scientific">Photobacterium jeanii</name>
    <dbReference type="NCBI Taxonomy" id="858640"/>
    <lineage>
        <taxon>Bacteria</taxon>
        <taxon>Pseudomonadati</taxon>
        <taxon>Pseudomonadota</taxon>
        <taxon>Gammaproteobacteria</taxon>
        <taxon>Vibrionales</taxon>
        <taxon>Vibrionaceae</taxon>
        <taxon>Photobacterium</taxon>
    </lineage>
</organism>
<accession>A0A178KN77</accession>
<name>A0A178KN77_9GAMM</name>
<protein>
    <submittedName>
        <fullName evidence="2">Uncharacterized protein</fullName>
    </submittedName>
</protein>
<evidence type="ECO:0000313" key="3">
    <source>
        <dbReference type="Proteomes" id="UP000078503"/>
    </source>
</evidence>
<evidence type="ECO:0000256" key="1">
    <source>
        <dbReference type="SAM" id="SignalP"/>
    </source>
</evidence>
<comment type="caution">
    <text evidence="2">The sequence shown here is derived from an EMBL/GenBank/DDBJ whole genome shotgun (WGS) entry which is preliminary data.</text>
</comment>
<gene>
    <name evidence="2" type="ORF">A3K86_03575</name>
</gene>
<feature type="signal peptide" evidence="1">
    <location>
        <begin position="1"/>
        <end position="19"/>
    </location>
</feature>
<dbReference type="OrthoDB" id="556852at2"/>